<evidence type="ECO:0000256" key="2">
    <source>
        <dbReference type="ARBA" id="ARBA00022529"/>
    </source>
</evidence>
<dbReference type="InterPro" id="IPR033907">
    <property type="entry name" value="Endolysin_autolysin"/>
</dbReference>
<gene>
    <name evidence="8" type="ORF">MCHLO_01374</name>
</gene>
<evidence type="ECO:0000256" key="1">
    <source>
        <dbReference type="ARBA" id="ARBA00000632"/>
    </source>
</evidence>
<keyword evidence="2" id="KW-0929">Antimicrobial</keyword>
<dbReference type="Pfam" id="PF00959">
    <property type="entry name" value="Phage_lysozyme"/>
    <property type="match status" value="1"/>
</dbReference>
<evidence type="ECO:0000313" key="9">
    <source>
        <dbReference type="Proteomes" id="UP000815677"/>
    </source>
</evidence>
<evidence type="ECO:0000256" key="6">
    <source>
        <dbReference type="ARBA" id="ARBA00023295"/>
    </source>
</evidence>
<keyword evidence="5" id="KW-1035">Host cytoplasm</keyword>
<evidence type="ECO:0000256" key="7">
    <source>
        <dbReference type="SAM" id="SignalP"/>
    </source>
</evidence>
<dbReference type="Proteomes" id="UP000815677">
    <property type="component" value="Unassembled WGS sequence"/>
</dbReference>
<dbReference type="InterPro" id="IPR023346">
    <property type="entry name" value="Lysozyme-like_dom_sf"/>
</dbReference>
<dbReference type="PANTHER" id="PTHR38107:SF3">
    <property type="entry name" value="LYSOZYME RRRD-RELATED"/>
    <property type="match status" value="1"/>
</dbReference>
<comment type="catalytic activity">
    <reaction evidence="1">
        <text>Hydrolysis of (1-&gt;4)-beta-linkages between N-acetylmuramic acid and N-acetyl-D-glucosamine residues in a peptidoglycan and between N-acetyl-D-glucosamine residues in chitodextrins.</text>
        <dbReference type="EC" id="3.2.1.17"/>
    </reaction>
</comment>
<dbReference type="InterPro" id="IPR002196">
    <property type="entry name" value="Glyco_hydro_24"/>
</dbReference>
<keyword evidence="9" id="KW-1185">Reference proteome</keyword>
<evidence type="ECO:0000256" key="5">
    <source>
        <dbReference type="ARBA" id="ARBA00023200"/>
    </source>
</evidence>
<keyword evidence="7" id="KW-0732">Signal</keyword>
<name>A0ABQ0KZU8_MYCCL</name>
<dbReference type="InterPro" id="IPR023347">
    <property type="entry name" value="Lysozyme_dom_sf"/>
</dbReference>
<keyword evidence="3" id="KW-0081">Bacteriolytic enzyme</keyword>
<evidence type="ECO:0000313" key="8">
    <source>
        <dbReference type="EMBL" id="GAT43704.1"/>
    </source>
</evidence>
<evidence type="ECO:0008006" key="10">
    <source>
        <dbReference type="Google" id="ProtNLM"/>
    </source>
</evidence>
<dbReference type="InterPro" id="IPR051018">
    <property type="entry name" value="Bacteriophage_GH24"/>
</dbReference>
<protein>
    <recommendedName>
        <fullName evidence="10">Lysozyme</fullName>
    </recommendedName>
</protein>
<dbReference type="EMBL" id="DF839222">
    <property type="protein sequence ID" value="GAT43704.1"/>
    <property type="molecule type" value="Genomic_DNA"/>
</dbReference>
<dbReference type="CDD" id="cd00737">
    <property type="entry name" value="lyz_endolysin_autolysin"/>
    <property type="match status" value="1"/>
</dbReference>
<reference evidence="8" key="1">
    <citation type="submission" date="2014-09" db="EMBL/GenBank/DDBJ databases">
        <title>Genome sequence of the luminous mushroom Mycena chlorophos for searching fungal bioluminescence genes.</title>
        <authorList>
            <person name="Tanaka Y."/>
            <person name="Kasuga D."/>
            <person name="Oba Y."/>
            <person name="Hase S."/>
            <person name="Sato K."/>
            <person name="Oba Y."/>
            <person name="Sakakibara Y."/>
        </authorList>
    </citation>
    <scope>NUCLEOTIDE SEQUENCE</scope>
</reference>
<evidence type="ECO:0000256" key="3">
    <source>
        <dbReference type="ARBA" id="ARBA00022638"/>
    </source>
</evidence>
<proteinExistence type="inferred from homology"/>
<dbReference type="HAMAP" id="MF_04110">
    <property type="entry name" value="ENDOLYSIN_T4"/>
    <property type="match status" value="1"/>
</dbReference>
<sequence>MNVPESIIAVPLLAVGLACVAAVWPVSPQGSLQKNCAQAMLENVSAPNTERLASDANLKAQCDAPLANRTTKPCHLAGLFAFAASPLGGYAGNACLAILRQYEGCYLTAYRDPNGLLTIGYGHTDGVRAGQTITQDQADALLREDLQIVANQVSRLLKVMPTQGQFDAMCSFTFNVGITRLAGSIVLQKFNAGDAQGAAADFSNWDRAGGVILKDDEVTAVFERVQRTSALAKDNLLAHVSGFAPFWGAPETIEARRINDYKRVEATKAVSRREMLSMLVRDVDAYLDIFNPQIAIYPQINSARLCVLVHVSMVMGYNEVKDNRDLWDAISQNRWEDASDVLLMSDWPTRAVEAEDRRRVLELTRMMRTGTMPMALETQGNDLH</sequence>
<feature type="signal peptide" evidence="7">
    <location>
        <begin position="1"/>
        <end position="22"/>
    </location>
</feature>
<keyword evidence="6" id="KW-0326">Glycosidase</keyword>
<dbReference type="SUPFAM" id="SSF53955">
    <property type="entry name" value="Lysozyme-like"/>
    <property type="match status" value="2"/>
</dbReference>
<dbReference type="Gene3D" id="1.10.530.40">
    <property type="match status" value="2"/>
</dbReference>
<organism evidence="8 9">
    <name type="scientific">Mycena chlorophos</name>
    <name type="common">Agaric fungus</name>
    <name type="synonym">Agaricus chlorophos</name>
    <dbReference type="NCBI Taxonomy" id="658473"/>
    <lineage>
        <taxon>Eukaryota</taxon>
        <taxon>Fungi</taxon>
        <taxon>Dikarya</taxon>
        <taxon>Basidiomycota</taxon>
        <taxon>Agaricomycotina</taxon>
        <taxon>Agaricomycetes</taxon>
        <taxon>Agaricomycetidae</taxon>
        <taxon>Agaricales</taxon>
        <taxon>Marasmiineae</taxon>
        <taxon>Mycenaceae</taxon>
        <taxon>Mycena</taxon>
    </lineage>
</organism>
<feature type="chain" id="PRO_5045159503" description="Lysozyme" evidence="7">
    <location>
        <begin position="23"/>
        <end position="384"/>
    </location>
</feature>
<dbReference type="PANTHER" id="PTHR38107">
    <property type="match status" value="1"/>
</dbReference>
<evidence type="ECO:0000256" key="4">
    <source>
        <dbReference type="ARBA" id="ARBA00022801"/>
    </source>
</evidence>
<dbReference type="InterPro" id="IPR034690">
    <property type="entry name" value="Endolysin_T4_type"/>
</dbReference>
<keyword evidence="4" id="KW-0378">Hydrolase</keyword>
<accession>A0ABQ0KZU8</accession>